<sequence>MNKKIRIIVSSTFLVFIIGCGIDAEDKTKVIQVSETIEDSKAKGVFLAEYKPSREIIKKAWAEIHWLYDTLGNIRILKGKELYIEAQDSIGLCDSWSECMNGDTSNGNRGGVMKYITFALAEEELSKDTLIYYIYGCKKKKCMGELQLVKKK</sequence>
<proteinExistence type="predicted"/>
<dbReference type="OrthoDB" id="1460105at2"/>
<accession>A0A0X3APB5</accession>
<evidence type="ECO:0008006" key="3">
    <source>
        <dbReference type="Google" id="ProtNLM"/>
    </source>
</evidence>
<dbReference type="Proteomes" id="UP000182761">
    <property type="component" value="Unassembled WGS sequence"/>
</dbReference>
<dbReference type="EMBL" id="FCOR01000005">
    <property type="protein sequence ID" value="CVK16204.1"/>
    <property type="molecule type" value="Genomic_DNA"/>
</dbReference>
<organism evidence="1 2">
    <name type="scientific">Apibacter mensalis</name>
    <dbReference type="NCBI Taxonomy" id="1586267"/>
    <lineage>
        <taxon>Bacteria</taxon>
        <taxon>Pseudomonadati</taxon>
        <taxon>Bacteroidota</taxon>
        <taxon>Flavobacteriia</taxon>
        <taxon>Flavobacteriales</taxon>
        <taxon>Weeksellaceae</taxon>
        <taxon>Apibacter</taxon>
    </lineage>
</organism>
<keyword evidence="2" id="KW-1185">Reference proteome</keyword>
<dbReference type="RefSeq" id="WP_055425411.1">
    <property type="nucleotide sequence ID" value="NZ_FCOR01000005.1"/>
</dbReference>
<dbReference type="AlphaFoldDB" id="A0A0X3APB5"/>
<dbReference type="STRING" id="1586267.GCA_001418685_01050"/>
<protein>
    <recommendedName>
        <fullName evidence="3">Lipoprotein</fullName>
    </recommendedName>
</protein>
<evidence type="ECO:0000313" key="2">
    <source>
        <dbReference type="Proteomes" id="UP000182761"/>
    </source>
</evidence>
<reference evidence="1 2" key="1">
    <citation type="submission" date="2016-01" db="EMBL/GenBank/DDBJ databases">
        <authorList>
            <person name="McClelland M."/>
            <person name="Jain A."/>
            <person name="Saraogi P."/>
            <person name="Mendelson R."/>
            <person name="Westerman R."/>
            <person name="SanMiguel P."/>
            <person name="Csonka L."/>
        </authorList>
    </citation>
    <scope>NUCLEOTIDE SEQUENCE [LARGE SCALE GENOMIC DNA]</scope>
    <source>
        <strain evidence="1 2">R-53146</strain>
    </source>
</reference>
<dbReference type="PROSITE" id="PS51257">
    <property type="entry name" value="PROKAR_LIPOPROTEIN"/>
    <property type="match status" value="1"/>
</dbReference>
<name>A0A0X3APB5_9FLAO</name>
<evidence type="ECO:0000313" key="1">
    <source>
        <dbReference type="EMBL" id="CVK16204.1"/>
    </source>
</evidence>
<gene>
    <name evidence="1" type="ORF">Ga0061079_105163</name>
</gene>